<organism evidence="2 3">
    <name type="scientific">Hibiscus sabdariffa</name>
    <name type="common">roselle</name>
    <dbReference type="NCBI Taxonomy" id="183260"/>
    <lineage>
        <taxon>Eukaryota</taxon>
        <taxon>Viridiplantae</taxon>
        <taxon>Streptophyta</taxon>
        <taxon>Embryophyta</taxon>
        <taxon>Tracheophyta</taxon>
        <taxon>Spermatophyta</taxon>
        <taxon>Magnoliopsida</taxon>
        <taxon>eudicotyledons</taxon>
        <taxon>Gunneridae</taxon>
        <taxon>Pentapetalae</taxon>
        <taxon>rosids</taxon>
        <taxon>malvids</taxon>
        <taxon>Malvales</taxon>
        <taxon>Malvaceae</taxon>
        <taxon>Malvoideae</taxon>
        <taxon>Hibiscus</taxon>
    </lineage>
</organism>
<gene>
    <name evidence="2" type="ORF">V6N11_083795</name>
</gene>
<sequence length="306" mass="34600">MAKFFSTKIGRVLRIYFLGFTAPLSDSEGLSRCCRQVWTSDHNRSSTRWCYPEFVLLVVLYIKDGSYSTGLSAGLSKRGLMGMYYHGNMYMRMGVYFVKSINFEVYKLSLLRGSRSTFTMATPQMNEISRMFEDLRFTEDETLAIDGVGEIEMSADADNHLLEKCPSKRPEDKGRNQYSDWLRVAPIIQRPLTLLHNPGIIYVDDEETPTMKLAGISATSVKQKKHVVERRETIVIQANHKNRCAKRNLSVLQDSDAQEVSKKYKVGSSNVSSVVGLMIGDTAIEHGDDGPNETTTEAVLQPRRDQ</sequence>
<evidence type="ECO:0000313" key="3">
    <source>
        <dbReference type="Proteomes" id="UP001396334"/>
    </source>
</evidence>
<keyword evidence="3" id="KW-1185">Reference proteome</keyword>
<protein>
    <submittedName>
        <fullName evidence="2">Uncharacterized protein</fullName>
    </submittedName>
</protein>
<dbReference type="EMBL" id="JBBPBN010000041">
    <property type="protein sequence ID" value="KAK8998404.1"/>
    <property type="molecule type" value="Genomic_DNA"/>
</dbReference>
<evidence type="ECO:0000313" key="2">
    <source>
        <dbReference type="EMBL" id="KAK8998404.1"/>
    </source>
</evidence>
<dbReference type="Proteomes" id="UP001396334">
    <property type="component" value="Unassembled WGS sequence"/>
</dbReference>
<proteinExistence type="predicted"/>
<accession>A0ABR2QCV8</accession>
<evidence type="ECO:0000256" key="1">
    <source>
        <dbReference type="SAM" id="MobiDB-lite"/>
    </source>
</evidence>
<comment type="caution">
    <text evidence="2">The sequence shown here is derived from an EMBL/GenBank/DDBJ whole genome shotgun (WGS) entry which is preliminary data.</text>
</comment>
<name>A0ABR2QCV8_9ROSI</name>
<feature type="region of interest" description="Disordered" evidence="1">
    <location>
        <begin position="283"/>
        <end position="306"/>
    </location>
</feature>
<reference evidence="2 3" key="1">
    <citation type="journal article" date="2024" name="G3 (Bethesda)">
        <title>Genome assembly of Hibiscus sabdariffa L. provides insights into metabolisms of medicinal natural products.</title>
        <authorList>
            <person name="Kim T."/>
        </authorList>
    </citation>
    <scope>NUCLEOTIDE SEQUENCE [LARGE SCALE GENOMIC DNA]</scope>
    <source>
        <strain evidence="2">TK-2024</strain>
        <tissue evidence="2">Old leaves</tissue>
    </source>
</reference>